<dbReference type="PANTHER" id="PTHR10590:SF4">
    <property type="entry name" value="SOLUTE CARRIER FAMILY 28 MEMBER 3"/>
    <property type="match status" value="1"/>
</dbReference>
<feature type="transmembrane region" description="Helical" evidence="7">
    <location>
        <begin position="149"/>
        <end position="172"/>
    </location>
</feature>
<gene>
    <name evidence="11" type="ORF">HZH66_000602</name>
</gene>
<dbReference type="Pfam" id="PF07662">
    <property type="entry name" value="Nucleos_tra2_C"/>
    <property type="match status" value="1"/>
</dbReference>
<feature type="transmembrane region" description="Helical" evidence="7">
    <location>
        <begin position="422"/>
        <end position="450"/>
    </location>
</feature>
<keyword evidence="5 7" id="KW-1133">Transmembrane helix</keyword>
<evidence type="ECO:0000256" key="4">
    <source>
        <dbReference type="ARBA" id="ARBA00022692"/>
    </source>
</evidence>
<comment type="similarity">
    <text evidence="2 7">Belongs to the concentrative nucleoside transporter (CNT) (TC 2.A.41) family.</text>
</comment>
<accession>A0A834KX35</accession>
<evidence type="ECO:0000313" key="11">
    <source>
        <dbReference type="EMBL" id="KAF7411706.1"/>
    </source>
</evidence>
<evidence type="ECO:0000256" key="6">
    <source>
        <dbReference type="ARBA" id="ARBA00023136"/>
    </source>
</evidence>
<name>A0A834KX35_VESVU</name>
<keyword evidence="12" id="KW-1185">Reference proteome</keyword>
<organism evidence="11 12">
    <name type="scientific">Vespula vulgaris</name>
    <name type="common">Yellow jacket</name>
    <name type="synonym">Wasp</name>
    <dbReference type="NCBI Taxonomy" id="7454"/>
    <lineage>
        <taxon>Eukaryota</taxon>
        <taxon>Metazoa</taxon>
        <taxon>Ecdysozoa</taxon>
        <taxon>Arthropoda</taxon>
        <taxon>Hexapoda</taxon>
        <taxon>Insecta</taxon>
        <taxon>Pterygota</taxon>
        <taxon>Neoptera</taxon>
        <taxon>Endopterygota</taxon>
        <taxon>Hymenoptera</taxon>
        <taxon>Apocrita</taxon>
        <taxon>Aculeata</taxon>
        <taxon>Vespoidea</taxon>
        <taxon>Vespidae</taxon>
        <taxon>Vespinae</taxon>
        <taxon>Vespula</taxon>
    </lineage>
</organism>
<evidence type="ECO:0000256" key="2">
    <source>
        <dbReference type="ARBA" id="ARBA00009033"/>
    </source>
</evidence>
<feature type="transmembrane region" description="Helical" evidence="7">
    <location>
        <begin position="524"/>
        <end position="547"/>
    </location>
</feature>
<reference evidence="11" key="1">
    <citation type="journal article" date="2020" name="G3 (Bethesda)">
        <title>High-Quality Assemblies for Three Invasive Social Wasps from the &lt;i&gt;Vespula&lt;/i&gt; Genus.</title>
        <authorList>
            <person name="Harrop T.W.R."/>
            <person name="Guhlin J."/>
            <person name="McLaughlin G.M."/>
            <person name="Permina E."/>
            <person name="Stockwell P."/>
            <person name="Gilligan J."/>
            <person name="Le Lec M.F."/>
            <person name="Gruber M.A.M."/>
            <person name="Quinn O."/>
            <person name="Lovegrove M."/>
            <person name="Duncan E.J."/>
            <person name="Remnant E.J."/>
            <person name="Van Eeckhoven J."/>
            <person name="Graham B."/>
            <person name="Knapp R.A."/>
            <person name="Langford K.W."/>
            <person name="Kronenberg Z."/>
            <person name="Press M.O."/>
            <person name="Eacker S.M."/>
            <person name="Wilson-Rankin E.E."/>
            <person name="Purcell J."/>
            <person name="Lester P.J."/>
            <person name="Dearden P.K."/>
        </authorList>
    </citation>
    <scope>NUCLEOTIDE SEQUENCE</scope>
    <source>
        <strain evidence="11">Marl-1</strain>
    </source>
</reference>
<dbReference type="NCBIfam" id="TIGR00804">
    <property type="entry name" value="nupC"/>
    <property type="match status" value="1"/>
</dbReference>
<feature type="transmembrane region" description="Helical" evidence="7">
    <location>
        <begin position="341"/>
        <end position="361"/>
    </location>
</feature>
<evidence type="ECO:0000256" key="1">
    <source>
        <dbReference type="ARBA" id="ARBA00004651"/>
    </source>
</evidence>
<proteinExistence type="inferred from homology"/>
<dbReference type="AlphaFoldDB" id="A0A834KX35"/>
<evidence type="ECO:0000256" key="7">
    <source>
        <dbReference type="RuleBase" id="RU362018"/>
    </source>
</evidence>
<feature type="transmembrane region" description="Helical" evidence="7">
    <location>
        <begin position="64"/>
        <end position="86"/>
    </location>
</feature>
<sequence length="603" mass="67897">MPGIVNIGFEENNELENLKSDIKNTESYEKEEENNVPKKKFDLLTTTRNALEACISRHRRVIKFLGLILLNSLVVIYFAFASYYWVKNKESNNCGFCWCNGYGMLLLLLGFTYSGLFYYCVVKRYFAKSICRLFQPVGRYIESLKKTRYGFRMFVTVIYLLILTAIVAFLIIDTLHSTRRLISGLGVVILLLLGWIFSKHPAHINWRPVLCGMIMQFLFGLFTIRWSVGRDIFDCISNKITIFLDYAKEGDEFIFSEELVQKGIFAFSVIPVIFFFSCFIQILYYIGVMQWVVMKFGWALQCIMGTTICESLNCVSNTFIGMTESLLLIKPYVNKLTSSEIHAVMCSGFASVSGSVFAAYVKFGADPAHLLIASVMSAPAALCYSKLFYPETEESQTDSENIQLEKSNDSGILDAASNGALAAIPVILGIIANIIAFISFVAFINGIFFWFGQLLGFNDWKFQYFLSKIFMPLSWIMGVPWKECEDVGYLIGIKTVVNEFIAYKELGVYKKQKRLSRRSEAIATYALCGFSNPACIGIMIGALSNLAPNKKKEITAVTMRAFIAGSAVCFLTASVAGMLIDDDISSNKFNATSNYTLDYSQKI</sequence>
<feature type="transmembrane region" description="Helical" evidence="7">
    <location>
        <begin position="178"/>
        <end position="197"/>
    </location>
</feature>
<feature type="domain" description="Concentrative nucleoside transporter C-terminal" evidence="9">
    <location>
        <begin position="369"/>
        <end position="577"/>
    </location>
</feature>
<dbReference type="InterPro" id="IPR002668">
    <property type="entry name" value="CNT_N_dom"/>
</dbReference>
<feature type="domain" description="Concentrative nucleoside transporter N-terminal" evidence="8">
    <location>
        <begin position="185"/>
        <end position="257"/>
    </location>
</feature>
<dbReference type="Proteomes" id="UP000614350">
    <property type="component" value="Unassembled WGS sequence"/>
</dbReference>
<evidence type="ECO:0000259" key="8">
    <source>
        <dbReference type="Pfam" id="PF01773"/>
    </source>
</evidence>
<dbReference type="InterPro" id="IPR008276">
    <property type="entry name" value="C_nuclsd_transpt"/>
</dbReference>
<dbReference type="GO" id="GO:0005415">
    <property type="term" value="F:nucleoside:sodium symporter activity"/>
    <property type="evidence" value="ECO:0007669"/>
    <property type="project" value="TreeGrafter"/>
</dbReference>
<protein>
    <recommendedName>
        <fullName evidence="7">Sodium/nucleoside cotransporter</fullName>
    </recommendedName>
</protein>
<evidence type="ECO:0000259" key="9">
    <source>
        <dbReference type="Pfam" id="PF07662"/>
    </source>
</evidence>
<feature type="transmembrane region" description="Helical" evidence="7">
    <location>
        <begin position="209"/>
        <end position="228"/>
    </location>
</feature>
<keyword evidence="6 7" id="KW-0472">Membrane</keyword>
<dbReference type="GO" id="GO:0005886">
    <property type="term" value="C:plasma membrane"/>
    <property type="evidence" value="ECO:0007669"/>
    <property type="project" value="UniProtKB-SubCell"/>
</dbReference>
<feature type="transmembrane region" description="Helical" evidence="7">
    <location>
        <begin position="101"/>
        <end position="122"/>
    </location>
</feature>
<dbReference type="PANTHER" id="PTHR10590">
    <property type="entry name" value="SODIUM/NUCLEOSIDE COTRANSPORTER"/>
    <property type="match status" value="1"/>
</dbReference>
<feature type="transmembrane region" description="Helical" evidence="7">
    <location>
        <begin position="264"/>
        <end position="286"/>
    </location>
</feature>
<feature type="domain" description="Nucleoside transporter/FeoB GTPase Gate" evidence="10">
    <location>
        <begin position="267"/>
        <end position="365"/>
    </location>
</feature>
<keyword evidence="7" id="KW-0813">Transport</keyword>
<dbReference type="EMBL" id="JACSEA010000001">
    <property type="protein sequence ID" value="KAF7411706.1"/>
    <property type="molecule type" value="Genomic_DNA"/>
</dbReference>
<evidence type="ECO:0000313" key="12">
    <source>
        <dbReference type="Proteomes" id="UP000614350"/>
    </source>
</evidence>
<keyword evidence="3" id="KW-1003">Cell membrane</keyword>
<dbReference type="InterPro" id="IPR018270">
    <property type="entry name" value="C_nuclsd_transpt_met_bac"/>
</dbReference>
<keyword evidence="4 7" id="KW-0812">Transmembrane</keyword>
<evidence type="ECO:0000256" key="5">
    <source>
        <dbReference type="ARBA" id="ARBA00022989"/>
    </source>
</evidence>
<comment type="subcellular location">
    <subcellularLocation>
        <location evidence="1">Cell membrane</location>
        <topology evidence="1">Multi-pass membrane protein</topology>
    </subcellularLocation>
</comment>
<dbReference type="Pfam" id="PF07670">
    <property type="entry name" value="Gate"/>
    <property type="match status" value="1"/>
</dbReference>
<dbReference type="InterPro" id="IPR011642">
    <property type="entry name" value="Gate_dom"/>
</dbReference>
<evidence type="ECO:0000256" key="3">
    <source>
        <dbReference type="ARBA" id="ARBA00022475"/>
    </source>
</evidence>
<evidence type="ECO:0000259" key="10">
    <source>
        <dbReference type="Pfam" id="PF07670"/>
    </source>
</evidence>
<dbReference type="InterPro" id="IPR011657">
    <property type="entry name" value="CNT_C_dom"/>
</dbReference>
<comment type="caution">
    <text evidence="11">The sequence shown here is derived from an EMBL/GenBank/DDBJ whole genome shotgun (WGS) entry which is preliminary data.</text>
</comment>
<dbReference type="Pfam" id="PF01773">
    <property type="entry name" value="Nucleos_tra2_N"/>
    <property type="match status" value="1"/>
</dbReference>
<feature type="transmembrane region" description="Helical" evidence="7">
    <location>
        <begin position="559"/>
        <end position="580"/>
    </location>
</feature>